<accession>A0A0E9P5B2</accession>
<reference evidence="1" key="1">
    <citation type="submission" date="2014-11" db="EMBL/GenBank/DDBJ databases">
        <authorList>
            <person name="Amaro Gonzalez C."/>
        </authorList>
    </citation>
    <scope>NUCLEOTIDE SEQUENCE</scope>
</reference>
<organism evidence="1">
    <name type="scientific">Anguilla anguilla</name>
    <name type="common">European freshwater eel</name>
    <name type="synonym">Muraena anguilla</name>
    <dbReference type="NCBI Taxonomy" id="7936"/>
    <lineage>
        <taxon>Eukaryota</taxon>
        <taxon>Metazoa</taxon>
        <taxon>Chordata</taxon>
        <taxon>Craniata</taxon>
        <taxon>Vertebrata</taxon>
        <taxon>Euteleostomi</taxon>
        <taxon>Actinopterygii</taxon>
        <taxon>Neopterygii</taxon>
        <taxon>Teleostei</taxon>
        <taxon>Anguilliformes</taxon>
        <taxon>Anguillidae</taxon>
        <taxon>Anguilla</taxon>
    </lineage>
</organism>
<name>A0A0E9P5B2_ANGAN</name>
<proteinExistence type="predicted"/>
<sequence length="13" mass="1501">MHFCFSYVVSHSG</sequence>
<reference evidence="1" key="2">
    <citation type="journal article" date="2015" name="Fish Shellfish Immunol.">
        <title>Early steps in the European eel (Anguilla anguilla)-Vibrio vulnificus interaction in the gills: Role of the RtxA13 toxin.</title>
        <authorList>
            <person name="Callol A."/>
            <person name="Pajuelo D."/>
            <person name="Ebbesson L."/>
            <person name="Teles M."/>
            <person name="MacKenzie S."/>
            <person name="Amaro C."/>
        </authorList>
    </citation>
    <scope>NUCLEOTIDE SEQUENCE</scope>
</reference>
<dbReference type="EMBL" id="GBXM01109018">
    <property type="protein sequence ID" value="JAG99558.1"/>
    <property type="molecule type" value="Transcribed_RNA"/>
</dbReference>
<evidence type="ECO:0000313" key="1">
    <source>
        <dbReference type="EMBL" id="JAG99558.1"/>
    </source>
</evidence>
<protein>
    <submittedName>
        <fullName evidence="1">Uncharacterized protein</fullName>
    </submittedName>
</protein>